<feature type="non-terminal residue" evidence="1">
    <location>
        <position position="68"/>
    </location>
</feature>
<accession>A0AAP2GWJ2</accession>
<comment type="caution">
    <text evidence="1">The sequence shown here is derived from an EMBL/GenBank/DDBJ whole genome shotgun (WGS) entry which is preliminary data.</text>
</comment>
<keyword evidence="2" id="KW-1185">Reference proteome</keyword>
<evidence type="ECO:0000313" key="2">
    <source>
        <dbReference type="Proteomes" id="UP001319080"/>
    </source>
</evidence>
<dbReference type="EMBL" id="JAHESE010000280">
    <property type="protein sequence ID" value="MBT1712648.1"/>
    <property type="molecule type" value="Genomic_DNA"/>
</dbReference>
<sequence>MAAHPQISVEDARQMVEYILSLGEDKSAQRLPLSGTVTPEKETSGAYLITASYFDKPVNNVPSMQGNT</sequence>
<reference evidence="1 2" key="1">
    <citation type="submission" date="2021-05" db="EMBL/GenBank/DDBJ databases">
        <title>A Polyphasic approach of four new species of the genus Ohtaekwangia: Ohtaekwangia histidinii sp. nov., Ohtaekwangia cretensis sp. nov., Ohtaekwangia indiensis sp. nov., Ohtaekwangia reichenbachii sp. nov. from diverse environment.</title>
        <authorList>
            <person name="Octaviana S."/>
        </authorList>
    </citation>
    <scope>NUCLEOTIDE SEQUENCE [LARGE SCALE GENOMIC DNA]</scope>
    <source>
        <strain evidence="1 2">PWU5</strain>
    </source>
</reference>
<name>A0AAP2GWJ2_9BACT</name>
<dbReference type="Proteomes" id="UP001319080">
    <property type="component" value="Unassembled WGS sequence"/>
</dbReference>
<dbReference type="AlphaFoldDB" id="A0AAP2GWJ2"/>
<protein>
    <submittedName>
        <fullName evidence="1">Uncharacterized protein</fullName>
    </submittedName>
</protein>
<proteinExistence type="predicted"/>
<gene>
    <name evidence="1" type="ORF">KK062_30730</name>
</gene>
<organism evidence="1 2">
    <name type="scientific">Dawidia cretensis</name>
    <dbReference type="NCBI Taxonomy" id="2782350"/>
    <lineage>
        <taxon>Bacteria</taxon>
        <taxon>Pseudomonadati</taxon>
        <taxon>Bacteroidota</taxon>
        <taxon>Cytophagia</taxon>
        <taxon>Cytophagales</taxon>
        <taxon>Chryseotaleaceae</taxon>
        <taxon>Dawidia</taxon>
    </lineage>
</organism>
<evidence type="ECO:0000313" key="1">
    <source>
        <dbReference type="EMBL" id="MBT1712648.1"/>
    </source>
</evidence>
<dbReference type="RefSeq" id="WP_254088168.1">
    <property type="nucleotide sequence ID" value="NZ_JAHESE010000280.1"/>
</dbReference>